<protein>
    <submittedName>
        <fullName evidence="2">Uncharacterized protein</fullName>
    </submittedName>
</protein>
<feature type="transmembrane region" description="Helical" evidence="1">
    <location>
        <begin position="78"/>
        <end position="98"/>
    </location>
</feature>
<comment type="caution">
    <text evidence="2">The sequence shown here is derived from an EMBL/GenBank/DDBJ whole genome shotgun (WGS) entry which is preliminary data.</text>
</comment>
<gene>
    <name evidence="2" type="ORF">S03H2_29896</name>
</gene>
<dbReference type="AlphaFoldDB" id="X1HE16"/>
<keyword evidence="1" id="KW-0812">Transmembrane</keyword>
<keyword evidence="1" id="KW-1133">Transmembrane helix</keyword>
<proteinExistence type="predicted"/>
<evidence type="ECO:0000313" key="2">
    <source>
        <dbReference type="EMBL" id="GAH52074.1"/>
    </source>
</evidence>
<dbReference type="EMBL" id="BARU01018064">
    <property type="protein sequence ID" value="GAH52074.1"/>
    <property type="molecule type" value="Genomic_DNA"/>
</dbReference>
<reference evidence="2" key="1">
    <citation type="journal article" date="2014" name="Front. Microbiol.">
        <title>High frequency of phylogenetically diverse reductive dehalogenase-homologous genes in deep subseafloor sedimentary metagenomes.</title>
        <authorList>
            <person name="Kawai M."/>
            <person name="Futagami T."/>
            <person name="Toyoda A."/>
            <person name="Takaki Y."/>
            <person name="Nishi S."/>
            <person name="Hori S."/>
            <person name="Arai W."/>
            <person name="Tsubouchi T."/>
            <person name="Morono Y."/>
            <person name="Uchiyama I."/>
            <person name="Ito T."/>
            <person name="Fujiyama A."/>
            <person name="Inagaki F."/>
            <person name="Takami H."/>
        </authorList>
    </citation>
    <scope>NUCLEOTIDE SEQUENCE</scope>
    <source>
        <strain evidence="2">Expedition CK06-06</strain>
    </source>
</reference>
<organism evidence="2">
    <name type="scientific">marine sediment metagenome</name>
    <dbReference type="NCBI Taxonomy" id="412755"/>
    <lineage>
        <taxon>unclassified sequences</taxon>
        <taxon>metagenomes</taxon>
        <taxon>ecological metagenomes</taxon>
    </lineage>
</organism>
<sequence length="99" mass="12059">MGIISYLITHNLTNKNVYEMLFSENENFSKIQKMFIEIFYKFIDFSQLNKSTGEKYLLKSLILFYNNKTEKFQFLSQYRPPIVILIFFVYNFLIFNYLC</sequence>
<accession>X1HE16</accession>
<name>X1HE16_9ZZZZ</name>
<evidence type="ECO:0000256" key="1">
    <source>
        <dbReference type="SAM" id="Phobius"/>
    </source>
</evidence>
<keyword evidence="1" id="KW-0472">Membrane</keyword>